<evidence type="ECO:0000256" key="3">
    <source>
        <dbReference type="ARBA" id="ARBA00022723"/>
    </source>
</evidence>
<dbReference type="PANTHER" id="PTHR43226:SF4">
    <property type="entry name" value="XAA-PRO AMINOPEPTIDASE 3"/>
    <property type="match status" value="1"/>
</dbReference>
<accession>A0A7J7IBR8</accession>
<protein>
    <submittedName>
        <fullName evidence="8">Aminopeptidase</fullName>
    </submittedName>
</protein>
<keyword evidence="9" id="KW-1185">Reference proteome</keyword>
<evidence type="ECO:0000256" key="6">
    <source>
        <dbReference type="SAM" id="MobiDB-lite"/>
    </source>
</evidence>
<dbReference type="Proteomes" id="UP000530660">
    <property type="component" value="Unassembled WGS sequence"/>
</dbReference>
<dbReference type="Pfam" id="PF05195">
    <property type="entry name" value="AMP_N"/>
    <property type="match status" value="1"/>
</dbReference>
<dbReference type="GO" id="GO:0005739">
    <property type="term" value="C:mitochondrion"/>
    <property type="evidence" value="ECO:0007669"/>
    <property type="project" value="TreeGrafter"/>
</dbReference>
<dbReference type="InterPro" id="IPR007865">
    <property type="entry name" value="Aminopep_P_N"/>
</dbReference>
<dbReference type="AlphaFoldDB" id="A0A7J7IBR8"/>
<evidence type="ECO:0000256" key="2">
    <source>
        <dbReference type="ARBA" id="ARBA00008766"/>
    </source>
</evidence>
<feature type="domain" description="Aminopeptidase P N-terminal" evidence="7">
    <location>
        <begin position="126"/>
        <end position="279"/>
    </location>
</feature>
<sequence>MEEILSRAFRSSIAASQRLGCWTRQRHLWTALGAAPTGCGTRDVLRLHGRCSSRLALVGSNTPRQVGPRGNPCRLGSTSTTRASPEHEREHLLIQEQRARLTRRLSQATGHTHPHLMSVDQVTPGIPLVEYLARRSALAELMPPHSLLILPAATEQFYSMDVPHRFRQHTDFLYFTGCMEPNAALVVYNSSSSEHTTTSQTDGKHTPSPTKRTTFLLFMRPRDAARELWDGPMIGLEDASAMFGIADVRPIDSIGRVVAELVHAESGTAPMLFFDARVNPEIAQRLCNALAPSKTTESLPAAWHAFISQLHSPVPLVQPLRLFKSPNELSLMRRAAAVTTDAFLDAMQMTQPGLGEWQVAARIAYTMHSRGGPNARLAFPIVAASGPRACTLHYIDNAALLQNQQLIMVDAGVELHGYCSDVSRTWPTDGRFDDAAKTLYEWLLSVHRSCVDMARESKPSAATSDEPNRNAEESKSLEYLQRVSVRLIAEGLFEFGFFQRKYTVEEIIQRGLYTRYFPHALGHYLGMDTHDTHQLSKSIPFQAGMVITVEPWDLRPS</sequence>
<proteinExistence type="inferred from homology"/>
<dbReference type="SMART" id="SM01011">
    <property type="entry name" value="AMP_N"/>
    <property type="match status" value="1"/>
</dbReference>
<feature type="compositionally biased region" description="Low complexity" evidence="6">
    <location>
        <begin position="190"/>
        <end position="201"/>
    </location>
</feature>
<reference evidence="8 9" key="1">
    <citation type="journal article" date="2020" name="J. Phycol.">
        <title>Comparative genome analysis reveals Cyanidiococcus gen. nov., a new extremophilic red algal genus sister to Cyanidioschyzon (Cyanidioschyzonaceae, Rhodophyta).</title>
        <authorList>
            <person name="Liu S.-L."/>
            <person name="Chiang Y.-R."/>
            <person name="Yoon H.S."/>
            <person name="Fu H.-Y."/>
        </authorList>
    </citation>
    <scope>NUCLEOTIDE SEQUENCE [LARGE SCALE GENOMIC DNA]</scope>
    <source>
        <strain evidence="8 9">THAL066</strain>
    </source>
</reference>
<gene>
    <name evidence="8" type="primary">ICP55</name>
    <name evidence="8" type="ORF">F1559_001945</name>
</gene>
<comment type="cofactor">
    <cofactor evidence="1">
        <name>Mn(2+)</name>
        <dbReference type="ChEBI" id="CHEBI:29035"/>
    </cofactor>
</comment>
<keyword evidence="8" id="KW-0645">Protease</keyword>
<name>A0A7J7IBR8_9RHOD</name>
<evidence type="ECO:0000256" key="4">
    <source>
        <dbReference type="ARBA" id="ARBA00022801"/>
    </source>
</evidence>
<dbReference type="InterPro" id="IPR052433">
    <property type="entry name" value="X-Pro_dipept-like"/>
</dbReference>
<dbReference type="Gene3D" id="3.90.230.10">
    <property type="entry name" value="Creatinase/methionine aminopeptidase superfamily"/>
    <property type="match status" value="1"/>
</dbReference>
<dbReference type="PANTHER" id="PTHR43226">
    <property type="entry name" value="XAA-PRO AMINOPEPTIDASE 3"/>
    <property type="match status" value="1"/>
</dbReference>
<organism evidence="8 9">
    <name type="scientific">Cyanidiococcus yangmingshanensis</name>
    <dbReference type="NCBI Taxonomy" id="2690220"/>
    <lineage>
        <taxon>Eukaryota</taxon>
        <taxon>Rhodophyta</taxon>
        <taxon>Bangiophyceae</taxon>
        <taxon>Cyanidiales</taxon>
        <taxon>Cyanidiaceae</taxon>
        <taxon>Cyanidiococcus</taxon>
    </lineage>
</organism>
<dbReference type="EMBL" id="VWRR01000020">
    <property type="protein sequence ID" value="KAF6000448.1"/>
    <property type="molecule type" value="Genomic_DNA"/>
</dbReference>
<comment type="similarity">
    <text evidence="2">Belongs to the peptidase M24B family.</text>
</comment>
<dbReference type="InterPro" id="IPR036005">
    <property type="entry name" value="Creatinase/aminopeptidase-like"/>
</dbReference>
<dbReference type="InterPro" id="IPR029149">
    <property type="entry name" value="Creatin/AminoP/Spt16_N"/>
</dbReference>
<dbReference type="OrthoDB" id="4215474at2759"/>
<dbReference type="InterPro" id="IPR000994">
    <property type="entry name" value="Pept_M24"/>
</dbReference>
<evidence type="ECO:0000256" key="5">
    <source>
        <dbReference type="ARBA" id="ARBA00023211"/>
    </source>
</evidence>
<keyword evidence="8" id="KW-0031">Aminopeptidase</keyword>
<dbReference type="GO" id="GO:0070006">
    <property type="term" value="F:metalloaminopeptidase activity"/>
    <property type="evidence" value="ECO:0007669"/>
    <property type="project" value="InterPro"/>
</dbReference>
<evidence type="ECO:0000313" key="8">
    <source>
        <dbReference type="EMBL" id="KAF6000448.1"/>
    </source>
</evidence>
<keyword evidence="3" id="KW-0479">Metal-binding</keyword>
<dbReference type="Pfam" id="PF00557">
    <property type="entry name" value="Peptidase_M24"/>
    <property type="match status" value="1"/>
</dbReference>
<keyword evidence="5" id="KW-0464">Manganese</keyword>
<comment type="caution">
    <text evidence="8">The sequence shown here is derived from an EMBL/GenBank/DDBJ whole genome shotgun (WGS) entry which is preliminary data.</text>
</comment>
<keyword evidence="4" id="KW-0378">Hydrolase</keyword>
<dbReference type="GO" id="GO:0006508">
    <property type="term" value="P:proteolysis"/>
    <property type="evidence" value="ECO:0007669"/>
    <property type="project" value="TreeGrafter"/>
</dbReference>
<feature type="region of interest" description="Disordered" evidence="6">
    <location>
        <begin position="62"/>
        <end position="86"/>
    </location>
</feature>
<evidence type="ECO:0000256" key="1">
    <source>
        <dbReference type="ARBA" id="ARBA00001936"/>
    </source>
</evidence>
<evidence type="ECO:0000259" key="7">
    <source>
        <dbReference type="SMART" id="SM01011"/>
    </source>
</evidence>
<evidence type="ECO:0000313" key="9">
    <source>
        <dbReference type="Proteomes" id="UP000530660"/>
    </source>
</evidence>
<dbReference type="SUPFAM" id="SSF55920">
    <property type="entry name" value="Creatinase/aminopeptidase"/>
    <property type="match status" value="1"/>
</dbReference>
<dbReference type="GO" id="GO:0030145">
    <property type="term" value="F:manganese ion binding"/>
    <property type="evidence" value="ECO:0007669"/>
    <property type="project" value="InterPro"/>
</dbReference>
<dbReference type="SUPFAM" id="SSF53092">
    <property type="entry name" value="Creatinase/prolidase N-terminal domain"/>
    <property type="match status" value="1"/>
</dbReference>
<dbReference type="Gene3D" id="3.40.350.10">
    <property type="entry name" value="Creatinase/prolidase N-terminal domain"/>
    <property type="match status" value="1"/>
</dbReference>
<feature type="region of interest" description="Disordered" evidence="6">
    <location>
        <begin position="190"/>
        <end position="211"/>
    </location>
</feature>